<gene>
    <name evidence="20" type="primary">8236096</name>
    <name evidence="19" type="ORF">Phum_PHUM320120</name>
</gene>
<keyword evidence="21" id="KW-1185">Reference proteome</keyword>
<dbReference type="Proteomes" id="UP000009046">
    <property type="component" value="Unassembled WGS sequence"/>
</dbReference>
<dbReference type="EC" id="2.3.2.27" evidence="6"/>
<dbReference type="eggNOG" id="KOG2164">
    <property type="taxonomic scope" value="Eukaryota"/>
</dbReference>
<dbReference type="InterPro" id="IPR017907">
    <property type="entry name" value="Znf_RING_CS"/>
</dbReference>
<keyword evidence="10 16" id="KW-0863">Zinc-finger</keyword>
<keyword evidence="12" id="KW-0862">Zinc</keyword>
<dbReference type="InterPro" id="IPR027370">
    <property type="entry name" value="Znf-RING_euk"/>
</dbReference>
<dbReference type="GO" id="GO:0061630">
    <property type="term" value="F:ubiquitin protein ligase activity"/>
    <property type="evidence" value="ECO:0007669"/>
    <property type="project" value="UniProtKB-EC"/>
</dbReference>
<keyword evidence="9" id="KW-0479">Metal-binding</keyword>
<evidence type="ECO:0000313" key="19">
    <source>
        <dbReference type="EMBL" id="EEB14721.1"/>
    </source>
</evidence>
<evidence type="ECO:0000256" key="7">
    <source>
        <dbReference type="ARBA" id="ARBA00022490"/>
    </source>
</evidence>
<dbReference type="EnsemblMetazoa" id="PHUM320120-RA">
    <property type="protein sequence ID" value="PHUM320120-PA"/>
    <property type="gene ID" value="PHUM320120"/>
</dbReference>
<evidence type="ECO:0000256" key="3">
    <source>
        <dbReference type="ARBA" id="ARBA00004496"/>
    </source>
</evidence>
<reference evidence="19" key="2">
    <citation type="submission" date="2007-04" db="EMBL/GenBank/DDBJ databases">
        <title>The genome of the human body louse.</title>
        <authorList>
            <consortium name="The Human Body Louse Genome Consortium"/>
            <person name="Kirkness E."/>
            <person name="Walenz B."/>
            <person name="Hass B."/>
            <person name="Bruggner R."/>
            <person name="Strausberg R."/>
        </authorList>
    </citation>
    <scope>NUCLEOTIDE SEQUENCE</scope>
    <source>
        <strain evidence="19">USDA</strain>
    </source>
</reference>
<dbReference type="InterPro" id="IPR001841">
    <property type="entry name" value="Znf_RING"/>
</dbReference>
<dbReference type="CDD" id="cd16536">
    <property type="entry name" value="RING-HC_RNF10"/>
    <property type="match status" value="1"/>
</dbReference>
<dbReference type="GO" id="GO:0000976">
    <property type="term" value="F:transcription cis-regulatory region binding"/>
    <property type="evidence" value="ECO:0007669"/>
    <property type="project" value="TreeGrafter"/>
</dbReference>
<dbReference type="PROSITE" id="PS50089">
    <property type="entry name" value="ZF_RING_2"/>
    <property type="match status" value="1"/>
</dbReference>
<dbReference type="SUPFAM" id="SSF57850">
    <property type="entry name" value="RING/U-box"/>
    <property type="match status" value="1"/>
</dbReference>
<dbReference type="FunFam" id="3.30.40.10:FF:000112">
    <property type="entry name" value="RING finger protein 10"/>
    <property type="match status" value="1"/>
</dbReference>
<name>E0VMW5_PEDHC</name>
<accession>E0VMW5</accession>
<dbReference type="EMBL" id="AAZO01003717">
    <property type="status" value="NOT_ANNOTATED_CDS"/>
    <property type="molecule type" value="Genomic_DNA"/>
</dbReference>
<dbReference type="STRING" id="121224.E0VMW5"/>
<dbReference type="Gene3D" id="3.30.40.10">
    <property type="entry name" value="Zinc/RING finger domain, C3HC4 (zinc finger)"/>
    <property type="match status" value="1"/>
</dbReference>
<evidence type="ECO:0000313" key="20">
    <source>
        <dbReference type="EnsemblMetazoa" id="PHUM320120-PA"/>
    </source>
</evidence>
<keyword evidence="13" id="KW-0539">Nucleus</keyword>
<dbReference type="GO" id="GO:0005634">
    <property type="term" value="C:nucleus"/>
    <property type="evidence" value="ECO:0007669"/>
    <property type="project" value="UniProtKB-SubCell"/>
</dbReference>
<evidence type="ECO:0000313" key="21">
    <source>
        <dbReference type="Proteomes" id="UP000009046"/>
    </source>
</evidence>
<dbReference type="RefSeq" id="XP_002427459.1">
    <property type="nucleotide sequence ID" value="XM_002427414.1"/>
</dbReference>
<evidence type="ECO:0000256" key="2">
    <source>
        <dbReference type="ARBA" id="ARBA00004123"/>
    </source>
</evidence>
<reference evidence="20" key="3">
    <citation type="submission" date="2021-02" db="UniProtKB">
        <authorList>
            <consortium name="EnsemblMetazoa"/>
        </authorList>
    </citation>
    <scope>IDENTIFICATION</scope>
    <source>
        <strain evidence="20">USDA</strain>
    </source>
</reference>
<dbReference type="PROSITE" id="PS00518">
    <property type="entry name" value="ZF_RING_1"/>
    <property type="match status" value="1"/>
</dbReference>
<evidence type="ECO:0000256" key="10">
    <source>
        <dbReference type="ARBA" id="ARBA00022771"/>
    </source>
</evidence>
<dbReference type="GO" id="GO:0045944">
    <property type="term" value="P:positive regulation of transcription by RNA polymerase II"/>
    <property type="evidence" value="ECO:0007669"/>
    <property type="project" value="TreeGrafter"/>
</dbReference>
<evidence type="ECO:0000256" key="6">
    <source>
        <dbReference type="ARBA" id="ARBA00012483"/>
    </source>
</evidence>
<sequence>MLDDYSQMEKKPSGRSVLPASKAGGTESKKNSDAISKPFGKYNRRREPIVYNNPKNEPPRKCNSSKGGKYADKRPKPRNQFLNCGKEDTKVVNEKTAEYGSVFVPGSKKQNLNHLLNFQFAPRVISRSSTNWSQFTSPNWFATQKHKYNKEHFLQANCQFVVKEDADYTPHLVDPDLLVEWNQIEQIRLQCSALVSCPICLDTPTAAKITRCGHVYCWSCILHYLALSDKTWRKCPICYEAIHKNDLKSVVTLAYPVYNLGEEITFKLMKRDRGSLLPIPVEECNRKPITGLLSLTETEIDITYSKLLLAKPEDVLSIIKMEKLELESQLADNEGCPEVCFIEQAMELLKEREAFVKNALKEPVNEEIQKKHIINDLVNDFNSSILLHDDEDHVRKVRYESVCSDGGTASEEDFPNVAPEDLEISHNTATKPFYFYQASDGQHVYLHALNVKMLEMQYGSLENCPYRISGKILEKEGGSMTEGLRKRLRYLQYLPLTCQFEVAEINIAPYVSDEVLSSFKGQIEARIKRRNRRAREEKKREQKINEEVNMIWGKKPTPKLRIESHRQFPLCGSGSDEVLSYFPPSPTESNIVSRSQSLNSLSSSVSTTLDNVFEPTTSNMIGMSSSLEHTGPSFAQMLKQGSSRSFTRDVLPPVKKDESYHSKLDTGDSESELEGYVPAPNFNQSFSDAIAVALEKASYKQDELDDASNKKKKKKKPKVLFATGMACSAK</sequence>
<evidence type="ECO:0000256" key="15">
    <source>
        <dbReference type="ARBA" id="ARBA00035390"/>
    </source>
</evidence>
<evidence type="ECO:0000256" key="16">
    <source>
        <dbReference type="PROSITE-ProRule" id="PRU00175"/>
    </source>
</evidence>
<dbReference type="SMART" id="SM00184">
    <property type="entry name" value="RING"/>
    <property type="match status" value="1"/>
</dbReference>
<dbReference type="PANTHER" id="PTHR12983">
    <property type="entry name" value="RING FINGER 10 FAMILY MEMBER"/>
    <property type="match status" value="1"/>
</dbReference>
<reference evidence="19" key="1">
    <citation type="submission" date="2007-04" db="EMBL/GenBank/DDBJ databases">
        <title>Annotation of Pediculus humanus corporis strain USDA.</title>
        <authorList>
            <person name="Kirkness E."/>
            <person name="Hannick L."/>
            <person name="Hass B."/>
            <person name="Bruggner R."/>
            <person name="Lawson D."/>
            <person name="Bidwell S."/>
            <person name="Joardar V."/>
            <person name="Caler E."/>
            <person name="Walenz B."/>
            <person name="Inman J."/>
            <person name="Schobel S."/>
            <person name="Galinsky K."/>
            <person name="Amedeo P."/>
            <person name="Strausberg R."/>
        </authorList>
    </citation>
    <scope>NUCLEOTIDE SEQUENCE</scope>
    <source>
        <strain evidence="19">USDA</strain>
    </source>
</reference>
<dbReference type="VEuPathDB" id="VectorBase:PHUM320120"/>
<feature type="compositionally biased region" description="Basic and acidic residues" evidence="17">
    <location>
        <begin position="654"/>
        <end position="666"/>
    </location>
</feature>
<dbReference type="KEGG" id="phu:Phum_PHUM320120"/>
<evidence type="ECO:0000259" key="18">
    <source>
        <dbReference type="PROSITE" id="PS50089"/>
    </source>
</evidence>
<proteinExistence type="inferred from homology"/>
<keyword evidence="11" id="KW-0833">Ubl conjugation pathway</keyword>
<evidence type="ECO:0000256" key="9">
    <source>
        <dbReference type="ARBA" id="ARBA00022723"/>
    </source>
</evidence>
<keyword evidence="7" id="KW-0963">Cytoplasm</keyword>
<dbReference type="HOGENOM" id="CLU_018206_1_0_1"/>
<evidence type="ECO:0000256" key="13">
    <source>
        <dbReference type="ARBA" id="ARBA00023242"/>
    </source>
</evidence>
<evidence type="ECO:0000256" key="12">
    <source>
        <dbReference type="ARBA" id="ARBA00022833"/>
    </source>
</evidence>
<dbReference type="InParanoid" id="E0VMW5"/>
<dbReference type="GO" id="GO:0008270">
    <property type="term" value="F:zinc ion binding"/>
    <property type="evidence" value="ECO:0007669"/>
    <property type="project" value="UniProtKB-KW"/>
</dbReference>
<organism>
    <name type="scientific">Pediculus humanus subsp. corporis</name>
    <name type="common">Body louse</name>
    <dbReference type="NCBI Taxonomy" id="121224"/>
    <lineage>
        <taxon>Eukaryota</taxon>
        <taxon>Metazoa</taxon>
        <taxon>Ecdysozoa</taxon>
        <taxon>Arthropoda</taxon>
        <taxon>Hexapoda</taxon>
        <taxon>Insecta</taxon>
        <taxon>Pterygota</taxon>
        <taxon>Neoptera</taxon>
        <taxon>Paraneoptera</taxon>
        <taxon>Psocodea</taxon>
        <taxon>Troctomorpha</taxon>
        <taxon>Phthiraptera</taxon>
        <taxon>Anoplura</taxon>
        <taxon>Pediculidae</taxon>
        <taxon>Pediculus</taxon>
    </lineage>
</organism>
<evidence type="ECO:0000256" key="11">
    <source>
        <dbReference type="ARBA" id="ARBA00022786"/>
    </source>
</evidence>
<feature type="domain" description="RING-type" evidence="18">
    <location>
        <begin position="197"/>
        <end position="238"/>
    </location>
</feature>
<dbReference type="PANTHER" id="PTHR12983:SF9">
    <property type="entry name" value="E3 UBIQUITIN-PROTEIN LIGASE RNF10"/>
    <property type="match status" value="1"/>
</dbReference>
<dbReference type="AlphaFoldDB" id="E0VMW5"/>
<dbReference type="InterPro" id="IPR013083">
    <property type="entry name" value="Znf_RING/FYVE/PHD"/>
</dbReference>
<dbReference type="OrthoDB" id="10064108at2759"/>
<comment type="similarity">
    <text evidence="5">Belongs to the RNF10 family.</text>
</comment>
<dbReference type="OMA" id="PRWKKCP"/>
<evidence type="ECO:0000256" key="8">
    <source>
        <dbReference type="ARBA" id="ARBA00022679"/>
    </source>
</evidence>
<comment type="subcellular location">
    <subcellularLocation>
        <location evidence="3">Cytoplasm</location>
    </subcellularLocation>
    <subcellularLocation>
        <location evidence="2">Nucleus</location>
    </subcellularLocation>
</comment>
<dbReference type="GeneID" id="8236096"/>
<keyword evidence="8" id="KW-0808">Transferase</keyword>
<dbReference type="GO" id="GO:0005737">
    <property type="term" value="C:cytoplasm"/>
    <property type="evidence" value="ECO:0007669"/>
    <property type="project" value="UniProtKB-SubCell"/>
</dbReference>
<evidence type="ECO:0000256" key="5">
    <source>
        <dbReference type="ARBA" id="ARBA00008117"/>
    </source>
</evidence>
<comment type="pathway">
    <text evidence="4">Protein modification; protein ubiquitination.</text>
</comment>
<feature type="region of interest" description="Disordered" evidence="17">
    <location>
        <begin position="1"/>
        <end position="83"/>
    </location>
</feature>
<evidence type="ECO:0000256" key="4">
    <source>
        <dbReference type="ARBA" id="ARBA00004906"/>
    </source>
</evidence>
<comment type="catalytic activity">
    <reaction evidence="1">
        <text>S-ubiquitinyl-[E2 ubiquitin-conjugating enzyme]-L-cysteine + [acceptor protein]-L-lysine = [E2 ubiquitin-conjugating enzyme]-L-cysteine + N(6)-ubiquitinyl-[acceptor protein]-L-lysine.</text>
        <dbReference type="EC" id="2.3.2.27"/>
    </reaction>
</comment>
<feature type="region of interest" description="Disordered" evidence="17">
    <location>
        <begin position="638"/>
        <end position="674"/>
    </location>
</feature>
<dbReference type="InterPro" id="IPR039739">
    <property type="entry name" value="MAG2/RNF10"/>
</dbReference>
<dbReference type="Pfam" id="PF13445">
    <property type="entry name" value="zf-RING_UBOX"/>
    <property type="match status" value="1"/>
</dbReference>
<dbReference type="FunCoup" id="E0VMW5">
    <property type="interactions" value="465"/>
</dbReference>
<evidence type="ECO:0000256" key="1">
    <source>
        <dbReference type="ARBA" id="ARBA00000900"/>
    </source>
</evidence>
<evidence type="ECO:0000256" key="17">
    <source>
        <dbReference type="SAM" id="MobiDB-lite"/>
    </source>
</evidence>
<dbReference type="EMBL" id="DS235327">
    <property type="protein sequence ID" value="EEB14721.1"/>
    <property type="molecule type" value="Genomic_DNA"/>
</dbReference>
<dbReference type="CTD" id="8236096"/>
<evidence type="ECO:0000256" key="14">
    <source>
        <dbReference type="ARBA" id="ARBA00035131"/>
    </source>
</evidence>
<protein>
    <recommendedName>
        <fullName evidence="14">E3 ubiquitin-protein ligase RNF10</fullName>
        <ecNumber evidence="6">2.3.2.27</ecNumber>
    </recommendedName>
    <alternativeName>
        <fullName evidence="15">RING finger protein 10</fullName>
    </alternativeName>
</protein>